<gene>
    <name evidence="2" type="ORF">FB557_2413</name>
</gene>
<feature type="transmembrane region" description="Helical" evidence="1">
    <location>
        <begin position="283"/>
        <end position="303"/>
    </location>
</feature>
<evidence type="ECO:0000313" key="2">
    <source>
        <dbReference type="EMBL" id="TWD13779.1"/>
    </source>
</evidence>
<name>A0A560W873_9MICO</name>
<dbReference type="GO" id="GO:0008233">
    <property type="term" value="F:peptidase activity"/>
    <property type="evidence" value="ECO:0007669"/>
    <property type="project" value="InterPro"/>
</dbReference>
<dbReference type="AlphaFoldDB" id="A0A560W873"/>
<dbReference type="RefSeq" id="WP_246074760.1">
    <property type="nucleotide sequence ID" value="NZ_BAAAYT010000002.1"/>
</dbReference>
<feature type="transmembrane region" description="Helical" evidence="1">
    <location>
        <begin position="111"/>
        <end position="135"/>
    </location>
</feature>
<dbReference type="PANTHER" id="PTHR36844">
    <property type="entry name" value="PROTEASE PRSW"/>
    <property type="match status" value="1"/>
</dbReference>
<dbReference type="Proteomes" id="UP000315628">
    <property type="component" value="Unassembled WGS sequence"/>
</dbReference>
<accession>A0A560W873</accession>
<keyword evidence="3" id="KW-1185">Reference proteome</keyword>
<keyword evidence="1" id="KW-1133">Transmembrane helix</keyword>
<evidence type="ECO:0000313" key="3">
    <source>
        <dbReference type="Proteomes" id="UP000315628"/>
    </source>
</evidence>
<dbReference type="InterPro" id="IPR026898">
    <property type="entry name" value="PrsW"/>
</dbReference>
<dbReference type="EMBL" id="VIUW01000004">
    <property type="protein sequence ID" value="TWD13779.1"/>
    <property type="molecule type" value="Genomic_DNA"/>
</dbReference>
<dbReference type="Pfam" id="PF13367">
    <property type="entry name" value="PrsW-protease"/>
    <property type="match status" value="1"/>
</dbReference>
<keyword evidence="1" id="KW-0812">Transmembrane</keyword>
<organism evidence="2 3">
    <name type="scientific">Marihabitans asiaticum</name>
    <dbReference type="NCBI Taxonomy" id="415218"/>
    <lineage>
        <taxon>Bacteria</taxon>
        <taxon>Bacillati</taxon>
        <taxon>Actinomycetota</taxon>
        <taxon>Actinomycetes</taxon>
        <taxon>Micrococcales</taxon>
        <taxon>Intrasporangiaceae</taxon>
        <taxon>Marihabitans</taxon>
    </lineage>
</organism>
<evidence type="ECO:0000256" key="1">
    <source>
        <dbReference type="SAM" id="Phobius"/>
    </source>
</evidence>
<proteinExistence type="predicted"/>
<feature type="transmembrane region" description="Helical" evidence="1">
    <location>
        <begin position="224"/>
        <end position="245"/>
    </location>
</feature>
<feature type="transmembrane region" description="Helical" evidence="1">
    <location>
        <begin position="184"/>
        <end position="204"/>
    </location>
</feature>
<reference evidence="2 3" key="1">
    <citation type="submission" date="2019-06" db="EMBL/GenBank/DDBJ databases">
        <title>Sequencing the genomes of 1000 actinobacteria strains.</title>
        <authorList>
            <person name="Klenk H.-P."/>
        </authorList>
    </citation>
    <scope>NUCLEOTIDE SEQUENCE [LARGE SCALE GENOMIC DNA]</scope>
    <source>
        <strain evidence="2 3">DSM 18935</strain>
    </source>
</reference>
<feature type="transmembrane region" description="Helical" evidence="1">
    <location>
        <begin position="147"/>
        <end position="172"/>
    </location>
</feature>
<feature type="transmembrane region" description="Helical" evidence="1">
    <location>
        <begin position="252"/>
        <end position="271"/>
    </location>
</feature>
<feature type="transmembrane region" description="Helical" evidence="1">
    <location>
        <begin position="75"/>
        <end position="99"/>
    </location>
</feature>
<sequence>MTWPPQTPPPRQHPHPGPGWQTVQPYDARYVPALARPNPTPRPGMRRWVVAGVIATVFALFALAFALFFSLSFGIIATLLGLVFALIPVGIVVPIFVWLDRFEAEPWRYLLTAFLWGALAATLPSLVFNTAAMVIVSSSVDATSAEAFSAVVVAPVVEETFKGLFLLVMLWFRRHEFNGLADGVTYAGICAAGFAFTENILYLARAYTEIGSDAFVATFVLRGIISPFCHPMFTAMTGIGVGMAASSRSTGVKVVAPFVGWCAAVLLHALWNLSAVSGPYSFLLAYGVGMLLFFAFIGFIIWARAREGRIIGQFLVPYVQTGWLAPGEVSMLSSMSQRREARSWARARTGARGVDAMRAFQDTASELALLRARMYHHRVDQQAIASERVLLDSMTARRREFVGYPGR</sequence>
<feature type="transmembrane region" description="Helical" evidence="1">
    <location>
        <begin position="48"/>
        <end position="69"/>
    </location>
</feature>
<comment type="caution">
    <text evidence="2">The sequence shown here is derived from an EMBL/GenBank/DDBJ whole genome shotgun (WGS) entry which is preliminary data.</text>
</comment>
<protein>
    <submittedName>
        <fullName evidence="2">RsiW-degrading membrane proteinase PrsW (M82 family)</fullName>
    </submittedName>
</protein>
<keyword evidence="1" id="KW-0472">Membrane</keyword>
<dbReference type="PANTHER" id="PTHR36844:SF1">
    <property type="entry name" value="PROTEASE PRSW"/>
    <property type="match status" value="1"/>
</dbReference>